<feature type="transmembrane region" description="Helical" evidence="1">
    <location>
        <begin position="284"/>
        <end position="303"/>
    </location>
</feature>
<sequence>MDFLNLYLVSIASITFGYVLAEILNQTNLIKLIGKKTSKIAKIGIHPSLSTVPALYLVSPRLAHTTASSLLKKGEIDEFDLYIAILASNFSLRIMYIYRYYLPVLLPLLGIVALYFIGLRIIFDIFLLFVVMLIGKRRYKHANQNNDLNNELNIKFSKEVLKGGFINGLKLSLKFIKVFTPIFLVVVFMMKFGIMDKITKVLSPILKFIGLDSLGITYVSTAVLSPRVAYGIAKIMLDYHYSINIVLGCMFIGNGLFVLTYEWWVRILPYYAGLYPKDVALKLVGIQAFLPSMYSIFLGILLLKLSF</sequence>
<dbReference type="STRING" id="647171.MetfoDRAFT_0865"/>
<feature type="transmembrane region" description="Helical" evidence="1">
    <location>
        <begin position="245"/>
        <end position="264"/>
    </location>
</feature>
<dbReference type="OrthoDB" id="66079at2157"/>
<dbReference type="PANTHER" id="PTHR38139">
    <property type="entry name" value="GATE DOMAIN-CONTAINING PROTEIN"/>
    <property type="match status" value="1"/>
</dbReference>
<dbReference type="AlphaFoldDB" id="H1KYJ2"/>
<accession>H1KYJ2</accession>
<organism evidence="2 3">
    <name type="scientific">Methanotorris formicicus Mc-S-70</name>
    <dbReference type="NCBI Taxonomy" id="647171"/>
    <lineage>
        <taxon>Archaea</taxon>
        <taxon>Methanobacteriati</taxon>
        <taxon>Methanobacteriota</taxon>
        <taxon>Methanomada group</taxon>
        <taxon>Methanococci</taxon>
        <taxon>Methanococcales</taxon>
        <taxon>Methanocaldococcaceae</taxon>
        <taxon>Methanotorris</taxon>
    </lineage>
</organism>
<dbReference type="PANTHER" id="PTHR38139:SF1">
    <property type="entry name" value="NUCLEOSIDE TRANSPORTER_FEOB GTPASE GATE DOMAIN-CONTAINING PROTEIN"/>
    <property type="match status" value="1"/>
</dbReference>
<keyword evidence="3" id="KW-1185">Reference proteome</keyword>
<dbReference type="RefSeq" id="WP_007044304.1">
    <property type="nucleotide sequence ID" value="NZ_JBLRMD010000001.1"/>
</dbReference>
<feature type="transmembrane region" description="Helical" evidence="1">
    <location>
        <begin position="104"/>
        <end position="134"/>
    </location>
</feature>
<keyword evidence="1" id="KW-1133">Transmembrane helix</keyword>
<evidence type="ECO:0000256" key="1">
    <source>
        <dbReference type="SAM" id="Phobius"/>
    </source>
</evidence>
<dbReference type="EMBL" id="AGJL01000018">
    <property type="protein sequence ID" value="EHP87032.1"/>
    <property type="molecule type" value="Genomic_DNA"/>
</dbReference>
<name>H1KYJ2_9EURY</name>
<gene>
    <name evidence="2" type="ORF">MetfoDRAFT_0865</name>
</gene>
<keyword evidence="1" id="KW-0812">Transmembrane</keyword>
<protein>
    <recommendedName>
        <fullName evidence="4">Nucleoside recognition domain protein</fullName>
    </recommendedName>
</protein>
<dbReference type="Proteomes" id="UP000003706">
    <property type="component" value="Unassembled WGS sequence"/>
</dbReference>
<dbReference type="InterPro" id="IPR038880">
    <property type="entry name" value="MJ0871-like"/>
</dbReference>
<dbReference type="PATRIC" id="fig|647171.4.peg.855"/>
<proteinExistence type="predicted"/>
<feature type="transmembrane region" description="Helical" evidence="1">
    <location>
        <begin position="6"/>
        <end position="25"/>
    </location>
</feature>
<evidence type="ECO:0008006" key="4">
    <source>
        <dbReference type="Google" id="ProtNLM"/>
    </source>
</evidence>
<evidence type="ECO:0000313" key="3">
    <source>
        <dbReference type="Proteomes" id="UP000003706"/>
    </source>
</evidence>
<feature type="transmembrane region" description="Helical" evidence="1">
    <location>
        <begin position="214"/>
        <end position="233"/>
    </location>
</feature>
<feature type="transmembrane region" description="Helical" evidence="1">
    <location>
        <begin position="175"/>
        <end position="194"/>
    </location>
</feature>
<reference evidence="2 3" key="1">
    <citation type="submission" date="2011-09" db="EMBL/GenBank/DDBJ databases">
        <title>The draft genome of Methanotorris formicicus Mc-S-70.</title>
        <authorList>
            <consortium name="US DOE Joint Genome Institute (JGI-PGF)"/>
            <person name="Lucas S."/>
            <person name="Han J."/>
            <person name="Lapidus A."/>
            <person name="Cheng J.-F."/>
            <person name="Goodwin L."/>
            <person name="Pitluck S."/>
            <person name="Peters L."/>
            <person name="Land M.L."/>
            <person name="Hauser L."/>
            <person name="Sieprawska-Lupa M."/>
            <person name="Takai K."/>
            <person name="Miyazaki J."/>
            <person name="Whitman W."/>
            <person name="Woyke T.J."/>
        </authorList>
    </citation>
    <scope>NUCLEOTIDE SEQUENCE [LARGE SCALE GENOMIC DNA]</scope>
    <source>
        <strain evidence="2 3">Mc-S-70</strain>
    </source>
</reference>
<comment type="caution">
    <text evidence="2">The sequence shown here is derived from an EMBL/GenBank/DDBJ whole genome shotgun (WGS) entry which is preliminary data.</text>
</comment>
<evidence type="ECO:0000313" key="2">
    <source>
        <dbReference type="EMBL" id="EHP87032.1"/>
    </source>
</evidence>
<feature type="transmembrane region" description="Helical" evidence="1">
    <location>
        <begin position="79"/>
        <end position="98"/>
    </location>
</feature>
<keyword evidence="1" id="KW-0472">Membrane</keyword>